<keyword evidence="2" id="KW-1185">Reference proteome</keyword>
<name>M3JD33_CANMX</name>
<accession>M3JD33</accession>
<gene>
    <name evidence="1" type="ORF">G210_4919</name>
</gene>
<dbReference type="AlphaFoldDB" id="M3JD33"/>
<evidence type="ECO:0000313" key="1">
    <source>
        <dbReference type="EMBL" id="EMG50073.1"/>
    </source>
</evidence>
<dbReference type="Proteomes" id="UP000011777">
    <property type="component" value="Unassembled WGS sequence"/>
</dbReference>
<evidence type="ECO:0000313" key="2">
    <source>
        <dbReference type="Proteomes" id="UP000011777"/>
    </source>
</evidence>
<sequence>MTDLKKIDSANESIRSTTSTLDSIKSKTKKLATKLKGKPAAERKMTQMEAMTTYLALRS</sequence>
<reference evidence="1 2" key="1">
    <citation type="submission" date="2013-02" db="EMBL/GenBank/DDBJ databases">
        <title>Genome sequence of Candida maltosa Xu316, a potential industrial strain for xylitol and ethanol production.</title>
        <authorList>
            <person name="Yu J."/>
            <person name="Wang Q."/>
            <person name="Geng X."/>
            <person name="Bao W."/>
            <person name="He P."/>
            <person name="Cai J."/>
        </authorList>
    </citation>
    <scope>NUCLEOTIDE SEQUENCE [LARGE SCALE GENOMIC DNA]</scope>
    <source>
        <strain evidence="2">Xu316</strain>
    </source>
</reference>
<organism evidence="1 2">
    <name type="scientific">Candida maltosa (strain Xu316)</name>
    <name type="common">Yeast</name>
    <dbReference type="NCBI Taxonomy" id="1245528"/>
    <lineage>
        <taxon>Eukaryota</taxon>
        <taxon>Fungi</taxon>
        <taxon>Dikarya</taxon>
        <taxon>Ascomycota</taxon>
        <taxon>Saccharomycotina</taxon>
        <taxon>Pichiomycetes</taxon>
        <taxon>Debaryomycetaceae</taxon>
        <taxon>Candida/Lodderomyces clade</taxon>
        <taxon>Candida</taxon>
    </lineage>
</organism>
<protein>
    <submittedName>
        <fullName evidence="1">Uncharacterized protein</fullName>
    </submittedName>
</protein>
<dbReference type="HOGENOM" id="CLU_207400_0_0_1"/>
<dbReference type="OMA" id="VEAMAHY"/>
<comment type="caution">
    <text evidence="1">The sequence shown here is derived from an EMBL/GenBank/DDBJ whole genome shotgun (WGS) entry which is preliminary data.</text>
</comment>
<proteinExistence type="predicted"/>
<dbReference type="EMBL" id="AOGT01000378">
    <property type="protein sequence ID" value="EMG50073.1"/>
    <property type="molecule type" value="Genomic_DNA"/>
</dbReference>